<evidence type="ECO:0000313" key="2">
    <source>
        <dbReference type="EMBL" id="KAJ7097177.1"/>
    </source>
</evidence>
<name>A0AAD6UFT5_9AGAR</name>
<protein>
    <submittedName>
        <fullName evidence="2">Uncharacterized protein</fullName>
    </submittedName>
</protein>
<dbReference type="Proteomes" id="UP001222325">
    <property type="component" value="Unassembled WGS sequence"/>
</dbReference>
<keyword evidence="3" id="KW-1185">Reference proteome</keyword>
<evidence type="ECO:0000256" key="1">
    <source>
        <dbReference type="SAM" id="MobiDB-lite"/>
    </source>
</evidence>
<accession>A0AAD6UFT5</accession>
<dbReference type="AlphaFoldDB" id="A0AAD6UFT5"/>
<proteinExistence type="predicted"/>
<gene>
    <name evidence="2" type="ORF">B0H15DRAFT_33345</name>
</gene>
<organism evidence="2 3">
    <name type="scientific">Mycena belliarum</name>
    <dbReference type="NCBI Taxonomy" id="1033014"/>
    <lineage>
        <taxon>Eukaryota</taxon>
        <taxon>Fungi</taxon>
        <taxon>Dikarya</taxon>
        <taxon>Basidiomycota</taxon>
        <taxon>Agaricomycotina</taxon>
        <taxon>Agaricomycetes</taxon>
        <taxon>Agaricomycetidae</taxon>
        <taxon>Agaricales</taxon>
        <taxon>Marasmiineae</taxon>
        <taxon>Mycenaceae</taxon>
        <taxon>Mycena</taxon>
    </lineage>
</organism>
<sequence length="251" mass="27470">MSDRSNLDFGRRCSGGPRALPGAAARVLGALSAEAMARHRSLRSLRLSRGLRISATTPLGAILNPAVCTPARSPPRAPSRSAGEKFRAPNLERGSRIKSRLQPSRSARRIRVHADGPGQVRQILGCGRRPTLICGAYVRQPTTPPSRRIIYLDRCSARLGRRESLVLLASLNAKGAHDRLRSFMEEGSGILRKPLEDAVNRARTYQERAGSERRNPFVISFSQGATSSCSFDLVLRRMVQGEPRAAISPRD</sequence>
<comment type="caution">
    <text evidence="2">The sequence shown here is derived from an EMBL/GenBank/DDBJ whole genome shotgun (WGS) entry which is preliminary data.</text>
</comment>
<feature type="region of interest" description="Disordered" evidence="1">
    <location>
        <begin position="70"/>
        <end position="108"/>
    </location>
</feature>
<dbReference type="EMBL" id="JARJCN010000010">
    <property type="protein sequence ID" value="KAJ7097177.1"/>
    <property type="molecule type" value="Genomic_DNA"/>
</dbReference>
<reference evidence="2" key="1">
    <citation type="submission" date="2023-03" db="EMBL/GenBank/DDBJ databases">
        <title>Massive genome expansion in bonnet fungi (Mycena s.s.) driven by repeated elements and novel gene families across ecological guilds.</title>
        <authorList>
            <consortium name="Lawrence Berkeley National Laboratory"/>
            <person name="Harder C.B."/>
            <person name="Miyauchi S."/>
            <person name="Viragh M."/>
            <person name="Kuo A."/>
            <person name="Thoen E."/>
            <person name="Andreopoulos B."/>
            <person name="Lu D."/>
            <person name="Skrede I."/>
            <person name="Drula E."/>
            <person name="Henrissat B."/>
            <person name="Morin E."/>
            <person name="Kohler A."/>
            <person name="Barry K."/>
            <person name="LaButti K."/>
            <person name="Morin E."/>
            <person name="Salamov A."/>
            <person name="Lipzen A."/>
            <person name="Mereny Z."/>
            <person name="Hegedus B."/>
            <person name="Baldrian P."/>
            <person name="Stursova M."/>
            <person name="Weitz H."/>
            <person name="Taylor A."/>
            <person name="Grigoriev I.V."/>
            <person name="Nagy L.G."/>
            <person name="Martin F."/>
            <person name="Kauserud H."/>
        </authorList>
    </citation>
    <scope>NUCLEOTIDE SEQUENCE</scope>
    <source>
        <strain evidence="2">CBHHK173m</strain>
    </source>
</reference>
<evidence type="ECO:0000313" key="3">
    <source>
        <dbReference type="Proteomes" id="UP001222325"/>
    </source>
</evidence>